<evidence type="ECO:0000313" key="1">
    <source>
        <dbReference type="EMBL" id="KAK9877568.1"/>
    </source>
</evidence>
<organism evidence="1 2">
    <name type="scientific">Henosepilachna vigintioctopunctata</name>
    <dbReference type="NCBI Taxonomy" id="420089"/>
    <lineage>
        <taxon>Eukaryota</taxon>
        <taxon>Metazoa</taxon>
        <taxon>Ecdysozoa</taxon>
        <taxon>Arthropoda</taxon>
        <taxon>Hexapoda</taxon>
        <taxon>Insecta</taxon>
        <taxon>Pterygota</taxon>
        <taxon>Neoptera</taxon>
        <taxon>Endopterygota</taxon>
        <taxon>Coleoptera</taxon>
        <taxon>Polyphaga</taxon>
        <taxon>Cucujiformia</taxon>
        <taxon>Coccinelloidea</taxon>
        <taxon>Coccinellidae</taxon>
        <taxon>Epilachninae</taxon>
        <taxon>Epilachnini</taxon>
        <taxon>Henosepilachna</taxon>
    </lineage>
</organism>
<gene>
    <name evidence="1" type="ORF">WA026_018672</name>
</gene>
<dbReference type="Proteomes" id="UP001431783">
    <property type="component" value="Unassembled WGS sequence"/>
</dbReference>
<dbReference type="EMBL" id="JARQZJ010000042">
    <property type="protein sequence ID" value="KAK9877568.1"/>
    <property type="molecule type" value="Genomic_DNA"/>
</dbReference>
<keyword evidence="2" id="KW-1185">Reference proteome</keyword>
<feature type="non-terminal residue" evidence="1">
    <location>
        <position position="1"/>
    </location>
</feature>
<name>A0AAW1U4R4_9CUCU</name>
<sequence length="61" mass="7029">FLAARVFARLSEGAAMPPYTEHRVQEADHTFQFYSILWNNMNKEMKSKVCSSVDSEMSLDL</sequence>
<dbReference type="AlphaFoldDB" id="A0AAW1U4R4"/>
<comment type="caution">
    <text evidence="1">The sequence shown here is derived from an EMBL/GenBank/DDBJ whole genome shotgun (WGS) entry which is preliminary data.</text>
</comment>
<accession>A0AAW1U4R4</accession>
<protein>
    <submittedName>
        <fullName evidence="1">Uncharacterized protein</fullName>
    </submittedName>
</protein>
<evidence type="ECO:0000313" key="2">
    <source>
        <dbReference type="Proteomes" id="UP001431783"/>
    </source>
</evidence>
<reference evidence="1 2" key="1">
    <citation type="submission" date="2023-03" db="EMBL/GenBank/DDBJ databases">
        <title>Genome insight into feeding habits of ladybird beetles.</title>
        <authorList>
            <person name="Li H.-S."/>
            <person name="Huang Y.-H."/>
            <person name="Pang H."/>
        </authorList>
    </citation>
    <scope>NUCLEOTIDE SEQUENCE [LARGE SCALE GENOMIC DNA]</scope>
    <source>
        <strain evidence="1">SYSU_2023b</strain>
        <tissue evidence="1">Whole body</tissue>
    </source>
</reference>
<proteinExistence type="predicted"/>